<dbReference type="EMBL" id="FQXM01000012">
    <property type="protein sequence ID" value="SHH76385.1"/>
    <property type="molecule type" value="Genomic_DNA"/>
</dbReference>
<protein>
    <submittedName>
        <fullName evidence="1">Uncharacterized protein</fullName>
    </submittedName>
</protein>
<evidence type="ECO:0000313" key="1">
    <source>
        <dbReference type="EMBL" id="SHH76385.1"/>
    </source>
</evidence>
<accession>A0A1M5VMC9</accession>
<gene>
    <name evidence="1" type="ORF">SAMN02745207_02357</name>
</gene>
<name>A0A1M5VMC9_9CLOT</name>
<dbReference type="AlphaFoldDB" id="A0A1M5VMC9"/>
<organism evidence="1 2">
    <name type="scientific">Clostridium grantii DSM 8605</name>
    <dbReference type="NCBI Taxonomy" id="1121316"/>
    <lineage>
        <taxon>Bacteria</taxon>
        <taxon>Bacillati</taxon>
        <taxon>Bacillota</taxon>
        <taxon>Clostridia</taxon>
        <taxon>Eubacteriales</taxon>
        <taxon>Clostridiaceae</taxon>
        <taxon>Clostridium</taxon>
    </lineage>
</organism>
<evidence type="ECO:0000313" key="2">
    <source>
        <dbReference type="Proteomes" id="UP000184447"/>
    </source>
</evidence>
<proteinExistence type="predicted"/>
<dbReference type="Proteomes" id="UP000184447">
    <property type="component" value="Unassembled WGS sequence"/>
</dbReference>
<dbReference type="RefSeq" id="WP_073338623.1">
    <property type="nucleotide sequence ID" value="NZ_FQXM01000012.1"/>
</dbReference>
<dbReference type="STRING" id="1121316.SAMN02745207_02357"/>
<dbReference type="OrthoDB" id="1779358at2"/>
<sequence>MNKVFIEKMLKAEMLRYEAIKEILPAKATKQLEKFEKEAMAVVKDIVLDIVKESYDNNEEEKKETKKVEVDFS</sequence>
<keyword evidence="2" id="KW-1185">Reference proteome</keyword>
<reference evidence="1 2" key="1">
    <citation type="submission" date="2016-11" db="EMBL/GenBank/DDBJ databases">
        <authorList>
            <person name="Jaros S."/>
            <person name="Januszkiewicz K."/>
            <person name="Wedrychowicz H."/>
        </authorList>
    </citation>
    <scope>NUCLEOTIDE SEQUENCE [LARGE SCALE GENOMIC DNA]</scope>
    <source>
        <strain evidence="1 2">DSM 8605</strain>
    </source>
</reference>